<evidence type="ECO:0000256" key="7">
    <source>
        <dbReference type="SAM" id="SignalP"/>
    </source>
</evidence>
<dbReference type="Pfam" id="PF19429">
    <property type="entry name" value="EVA_Class_A"/>
    <property type="match status" value="1"/>
</dbReference>
<reference evidence="8" key="1">
    <citation type="submission" date="2014-03" db="EMBL/GenBank/DDBJ databases">
        <title>The sialotranscriptome of Amblyomma triste, Amblyomma parvum and Amblyomma cajennense ticks, uncovered by 454-based RNA-seq.</title>
        <authorList>
            <person name="Garcia G.R."/>
            <person name="Gardinassi L.G."/>
            <person name="Ribeiro J.M."/>
            <person name="Anatriello E."/>
            <person name="Ferreira B.R."/>
            <person name="Moreira H.N."/>
            <person name="Mafra C."/>
            <person name="Olegario M.M."/>
            <person name="Szabo P.J."/>
            <person name="Miranda-Santos I.K."/>
            <person name="Maruyama S.R."/>
        </authorList>
    </citation>
    <scope>NUCLEOTIDE SEQUENCE</scope>
    <source>
        <strain evidence="8">Uberlandia</strain>
        <tissue evidence="8">Salivary glands</tissue>
    </source>
</reference>
<comment type="subcellular location">
    <subcellularLocation>
        <location evidence="1 6">Secreted</location>
    </subcellularLocation>
</comment>
<protein>
    <recommendedName>
        <fullName evidence="6">Evasin</fullName>
    </recommendedName>
</protein>
<evidence type="ECO:0000256" key="3">
    <source>
        <dbReference type="ARBA" id="ARBA00022729"/>
    </source>
</evidence>
<keyword evidence="2 6" id="KW-0964">Secreted</keyword>
<sequence length="135" mass="14960">MQVLWICALAIGLAAAEGQETGVAPGCGDPSPDPSAAKKEVKKYGIFTDVNGCKHKVLQSYEKLRLTSCVIECPKYNKTAPFRSTCLQLLKKTVQEREDSAPKTCRVGRCVHRRCVLGPTTQKCWVPEDSKDYRE</sequence>
<organism evidence="8">
    <name type="scientific">Amblyomma cajennense</name>
    <name type="common">Cayenne tick</name>
    <name type="synonym">Acarus cajennensis</name>
    <dbReference type="NCBI Taxonomy" id="34607"/>
    <lineage>
        <taxon>Eukaryota</taxon>
        <taxon>Metazoa</taxon>
        <taxon>Ecdysozoa</taxon>
        <taxon>Arthropoda</taxon>
        <taxon>Chelicerata</taxon>
        <taxon>Arachnida</taxon>
        <taxon>Acari</taxon>
        <taxon>Parasitiformes</taxon>
        <taxon>Ixodida</taxon>
        <taxon>Ixodoidea</taxon>
        <taxon>Ixodidae</taxon>
        <taxon>Amblyomminae</taxon>
        <taxon>Amblyomma</taxon>
    </lineage>
</organism>
<keyword evidence="3 6" id="KW-0732">Signal</keyword>
<dbReference type="Gene3D" id="2.30.130.100">
    <property type="match status" value="1"/>
</dbReference>
<feature type="chain" id="PRO_5001515365" description="Evasin" evidence="7">
    <location>
        <begin position="19"/>
        <end position="135"/>
    </location>
</feature>
<evidence type="ECO:0000313" key="8">
    <source>
        <dbReference type="EMBL" id="JAC23849.1"/>
    </source>
</evidence>
<accession>A0A023FR77</accession>
<comment type="function">
    <text evidence="6">Salivary chemokine-binding protein which binds to host chemokines.</text>
</comment>
<evidence type="ECO:0000256" key="4">
    <source>
        <dbReference type="ARBA" id="ARBA00023157"/>
    </source>
</evidence>
<keyword evidence="4 6" id="KW-1015">Disulfide bond</keyword>
<evidence type="ECO:0000256" key="5">
    <source>
        <dbReference type="ARBA" id="ARBA00023180"/>
    </source>
</evidence>
<dbReference type="GO" id="GO:0019957">
    <property type="term" value="F:C-C chemokine binding"/>
    <property type="evidence" value="ECO:0007669"/>
    <property type="project" value="InterPro"/>
</dbReference>
<evidence type="ECO:0000256" key="1">
    <source>
        <dbReference type="ARBA" id="ARBA00004613"/>
    </source>
</evidence>
<dbReference type="AlphaFoldDB" id="A0A023FR77"/>
<dbReference type="GO" id="GO:0005576">
    <property type="term" value="C:extracellular region"/>
    <property type="evidence" value="ECO:0007669"/>
    <property type="project" value="UniProtKB-SubCell"/>
</dbReference>
<proteinExistence type="evidence at transcript level"/>
<dbReference type="EMBL" id="GBBK01000633">
    <property type="protein sequence ID" value="JAC23849.1"/>
    <property type="molecule type" value="mRNA"/>
</dbReference>
<keyword evidence="5 6" id="KW-0325">Glycoprotein</keyword>
<name>A0A023FR77_AMBCJ</name>
<evidence type="ECO:0000256" key="2">
    <source>
        <dbReference type="ARBA" id="ARBA00022525"/>
    </source>
</evidence>
<evidence type="ECO:0000256" key="6">
    <source>
        <dbReference type="RuleBase" id="RU369006"/>
    </source>
</evidence>
<dbReference type="InterPro" id="IPR045797">
    <property type="entry name" value="EVA_Class_A"/>
</dbReference>
<feature type="signal peptide" evidence="7">
    <location>
        <begin position="1"/>
        <end position="18"/>
    </location>
</feature>